<evidence type="ECO:0000256" key="2">
    <source>
        <dbReference type="ARBA" id="ARBA00009047"/>
    </source>
</evidence>
<keyword evidence="13" id="KW-1185">Reference proteome</keyword>
<dbReference type="Gene3D" id="2.40.430.10">
    <property type="entry name" value="D-maltodextrin-binding protein, MBP"/>
    <property type="match status" value="1"/>
</dbReference>
<feature type="transmembrane region" description="Helical" evidence="9">
    <location>
        <begin position="362"/>
        <end position="384"/>
    </location>
</feature>
<organism evidence="12 13">
    <name type="scientific">Homoserinibacter gongjuensis</name>
    <dbReference type="NCBI Taxonomy" id="1162968"/>
    <lineage>
        <taxon>Bacteria</taxon>
        <taxon>Bacillati</taxon>
        <taxon>Actinomycetota</taxon>
        <taxon>Actinomycetes</taxon>
        <taxon>Micrococcales</taxon>
        <taxon>Microbacteriaceae</taxon>
        <taxon>Homoserinibacter</taxon>
    </lineage>
</organism>
<comment type="function">
    <text evidence="10">Part of the ABC transporter complex MalEFGK involved in maltose/maltodextrin import. Probably responsible for the translocation of the substrate across the membrane.</text>
</comment>
<evidence type="ECO:0000256" key="9">
    <source>
        <dbReference type="RuleBase" id="RU363032"/>
    </source>
</evidence>
<comment type="similarity">
    <text evidence="2 10">Belongs to the binding-protein-dependent transport system permease family. MalFG subfamily.</text>
</comment>
<keyword evidence="5 10" id="KW-0762">Sugar transport</keyword>
<dbReference type="Pfam" id="PF00528">
    <property type="entry name" value="BPD_transp_1"/>
    <property type="match status" value="1"/>
</dbReference>
<sequence length="508" mass="55369">MRALLLKIVLLAIIDAISIFAAFMLVLQDNWVVAIVVLVVTALVNWVYFSRRLLPAKYLTPGLIFLAVFQVFVLLYTCYVGFTNYGTGHNGTKEQAVSSLLASSLQRVEDSPTYPVTVVDRLGELGLLVTDPETGDAFVGTNDEPLSRVSGATLEGGKAVAAPGWTSLTFQDVIARTDEITSLAVPYSSDPNDGALRTPDGSNAYRYLSTLEFDAQAGTMTNTQTGVVYTDRGTGAFVADDGAELRPGWQITVGFDNFVRAFTEQSIRGPLIYVTIWTFVFAIGSVALCFGLGLLLAITFQNARMRGVKYYRLLLILPYAFPAFLSILVWKGMMNESFGFLNQVIFGGAAIPWLTDPTLAKASALLVNVWLGFPYMFLICTGALQAIPDELTEAATMDGAKGWQVFRQIKLPLLLSTTAPVLIASFAFNFNNFNLVYLLNNGGPRDTTTSLPVGHTDLLISMVYKVAFTGQNRDYGLASAFSIIIFLIVAIIAVVSFSRTKALEEIQR</sequence>
<feature type="transmembrane region" description="Helical" evidence="9">
    <location>
        <begin position="475"/>
        <end position="498"/>
    </location>
</feature>
<dbReference type="InterPro" id="IPR035906">
    <property type="entry name" value="MetI-like_sf"/>
</dbReference>
<evidence type="ECO:0000259" key="11">
    <source>
        <dbReference type="PROSITE" id="PS50928"/>
    </source>
</evidence>
<feature type="domain" description="ABC transmembrane type-1" evidence="11">
    <location>
        <begin position="275"/>
        <end position="496"/>
    </location>
</feature>
<evidence type="ECO:0000256" key="1">
    <source>
        <dbReference type="ARBA" id="ARBA00004651"/>
    </source>
</evidence>
<evidence type="ECO:0000313" key="13">
    <source>
        <dbReference type="Proteomes" id="UP001157069"/>
    </source>
</evidence>
<dbReference type="EMBL" id="BSVA01000001">
    <property type="protein sequence ID" value="GMA90338.1"/>
    <property type="molecule type" value="Genomic_DNA"/>
</dbReference>
<name>A0ABQ6JQJ1_9MICO</name>
<feature type="transmembrane region" description="Helical" evidence="9">
    <location>
        <begin position="31"/>
        <end position="49"/>
    </location>
</feature>
<comment type="subcellular location">
    <subcellularLocation>
        <location evidence="1 9">Cell membrane</location>
        <topology evidence="1 9">Multi-pass membrane protein</topology>
    </subcellularLocation>
</comment>
<evidence type="ECO:0000256" key="10">
    <source>
        <dbReference type="RuleBase" id="RU367050"/>
    </source>
</evidence>
<feature type="transmembrane region" description="Helical" evidence="9">
    <location>
        <begin position="271"/>
        <end position="298"/>
    </location>
</feature>
<dbReference type="Gene3D" id="1.10.3720.10">
    <property type="entry name" value="MetI-like"/>
    <property type="match status" value="1"/>
</dbReference>
<comment type="caution">
    <text evidence="12">The sequence shown here is derived from an EMBL/GenBank/DDBJ whole genome shotgun (WGS) entry which is preliminary data.</text>
</comment>
<reference evidence="13" key="1">
    <citation type="journal article" date="2019" name="Int. J. Syst. Evol. Microbiol.">
        <title>The Global Catalogue of Microorganisms (GCM) 10K type strain sequencing project: providing services to taxonomists for standard genome sequencing and annotation.</title>
        <authorList>
            <consortium name="The Broad Institute Genomics Platform"/>
            <consortium name="The Broad Institute Genome Sequencing Center for Infectious Disease"/>
            <person name="Wu L."/>
            <person name="Ma J."/>
        </authorList>
    </citation>
    <scope>NUCLEOTIDE SEQUENCE [LARGE SCALE GENOMIC DNA]</scope>
    <source>
        <strain evidence="13">NBRC 108755</strain>
    </source>
</reference>
<dbReference type="NCBIfam" id="NF008232">
    <property type="entry name" value="PRK10999.1"/>
    <property type="match status" value="1"/>
</dbReference>
<dbReference type="InterPro" id="IPR000515">
    <property type="entry name" value="MetI-like"/>
</dbReference>
<dbReference type="SUPFAM" id="SSF160964">
    <property type="entry name" value="MalF N-terminal region-like"/>
    <property type="match status" value="1"/>
</dbReference>
<dbReference type="Gene3D" id="3.10.650.10">
    <property type="entry name" value="MalF N-terminal region-like"/>
    <property type="match status" value="1"/>
</dbReference>
<dbReference type="Gene3D" id="1.20.58.370">
    <property type="entry name" value="MalF N-terminal region-like"/>
    <property type="match status" value="1"/>
</dbReference>
<gene>
    <name evidence="12" type="ORF">GCM10025869_08670</name>
</gene>
<dbReference type="Proteomes" id="UP001157069">
    <property type="component" value="Unassembled WGS sequence"/>
</dbReference>
<dbReference type="CDD" id="cd06261">
    <property type="entry name" value="TM_PBP2"/>
    <property type="match status" value="1"/>
</dbReference>
<dbReference type="PROSITE" id="PS50928">
    <property type="entry name" value="ABC_TM1"/>
    <property type="match status" value="1"/>
</dbReference>
<keyword evidence="4 10" id="KW-1003">Cell membrane</keyword>
<evidence type="ECO:0000256" key="4">
    <source>
        <dbReference type="ARBA" id="ARBA00022475"/>
    </source>
</evidence>
<keyword evidence="7 9" id="KW-1133">Transmembrane helix</keyword>
<keyword evidence="3 9" id="KW-0813">Transport</keyword>
<dbReference type="PANTHER" id="PTHR47314">
    <property type="entry name" value="MALTOSE/MALTODEXTRIN TRANSPORT SYSTEM PERMEASE PROTEIN MALF"/>
    <property type="match status" value="1"/>
</dbReference>
<dbReference type="PANTHER" id="PTHR47314:SF1">
    <property type="entry name" value="MALTOSE_MALTODEXTRIN TRANSPORT SYSTEM PERMEASE PROTEIN MALF"/>
    <property type="match status" value="1"/>
</dbReference>
<evidence type="ECO:0000256" key="6">
    <source>
        <dbReference type="ARBA" id="ARBA00022692"/>
    </source>
</evidence>
<dbReference type="InterPro" id="IPR032550">
    <property type="entry name" value="TM_PBP2_N"/>
</dbReference>
<protein>
    <recommendedName>
        <fullName evidence="10">Maltose/maltodextrin transport system permease protein</fullName>
    </recommendedName>
</protein>
<dbReference type="InterPro" id="IPR047103">
    <property type="entry name" value="MalF_P2_sf"/>
</dbReference>
<accession>A0ABQ6JQJ1</accession>
<keyword evidence="6 9" id="KW-0812">Transmembrane</keyword>
<feature type="transmembrane region" description="Helical" evidence="9">
    <location>
        <begin position="411"/>
        <end position="430"/>
    </location>
</feature>
<feature type="transmembrane region" description="Helical" evidence="9">
    <location>
        <begin position="61"/>
        <end position="82"/>
    </location>
</feature>
<evidence type="ECO:0000313" key="12">
    <source>
        <dbReference type="EMBL" id="GMA90338.1"/>
    </source>
</evidence>
<evidence type="ECO:0000256" key="8">
    <source>
        <dbReference type="ARBA" id="ARBA00023136"/>
    </source>
</evidence>
<dbReference type="SUPFAM" id="SSF161098">
    <property type="entry name" value="MetI-like"/>
    <property type="match status" value="1"/>
</dbReference>
<proteinExistence type="inferred from homology"/>
<dbReference type="InterPro" id="IPR035277">
    <property type="entry name" value="MalF_N"/>
</dbReference>
<evidence type="ECO:0000256" key="5">
    <source>
        <dbReference type="ARBA" id="ARBA00022597"/>
    </source>
</evidence>
<evidence type="ECO:0000256" key="3">
    <source>
        <dbReference type="ARBA" id="ARBA00022448"/>
    </source>
</evidence>
<dbReference type="Pfam" id="PF16296">
    <property type="entry name" value="TM_PBP2_N"/>
    <property type="match status" value="1"/>
</dbReference>
<evidence type="ECO:0000256" key="7">
    <source>
        <dbReference type="ARBA" id="ARBA00022989"/>
    </source>
</evidence>
<keyword evidence="8 9" id="KW-0472">Membrane</keyword>
<feature type="transmembrane region" description="Helical" evidence="9">
    <location>
        <begin position="310"/>
        <end position="330"/>
    </location>
</feature>